<feature type="transmembrane region" description="Helical" evidence="1">
    <location>
        <begin position="6"/>
        <end position="28"/>
    </location>
</feature>
<evidence type="ECO:0000256" key="1">
    <source>
        <dbReference type="SAM" id="Phobius"/>
    </source>
</evidence>
<protein>
    <submittedName>
        <fullName evidence="2">Uncharacterized protein</fullName>
    </submittedName>
</protein>
<name>A0A323TJY7_9BACI</name>
<keyword evidence="3" id="KW-1185">Reference proteome</keyword>
<keyword evidence="1" id="KW-0472">Membrane</keyword>
<evidence type="ECO:0000313" key="3">
    <source>
        <dbReference type="Proteomes" id="UP000248214"/>
    </source>
</evidence>
<dbReference type="EMBL" id="PDOD01000001">
    <property type="protein sequence ID" value="PYZ94890.1"/>
    <property type="molecule type" value="Genomic_DNA"/>
</dbReference>
<dbReference type="Proteomes" id="UP000248214">
    <property type="component" value="Unassembled WGS sequence"/>
</dbReference>
<keyword evidence="1" id="KW-0812">Transmembrane</keyword>
<reference evidence="2 3" key="1">
    <citation type="submission" date="2017-10" db="EMBL/GenBank/DDBJ databases">
        <title>Bacillus sp. nov., a halophilic bacterium isolated from a Keqin Lake.</title>
        <authorList>
            <person name="Wang H."/>
        </authorList>
    </citation>
    <scope>NUCLEOTIDE SEQUENCE [LARGE SCALE GENOMIC DNA]</scope>
    <source>
        <strain evidence="2 3">KQ-12</strain>
    </source>
</reference>
<dbReference type="AlphaFoldDB" id="A0A323TJY7"/>
<gene>
    <name evidence="2" type="ORF">CR194_05035</name>
</gene>
<accession>A0A323TJY7</accession>
<evidence type="ECO:0000313" key="2">
    <source>
        <dbReference type="EMBL" id="PYZ94890.1"/>
    </source>
</evidence>
<organism evidence="2 3">
    <name type="scientific">Salipaludibacillus keqinensis</name>
    <dbReference type="NCBI Taxonomy" id="2045207"/>
    <lineage>
        <taxon>Bacteria</taxon>
        <taxon>Bacillati</taxon>
        <taxon>Bacillota</taxon>
        <taxon>Bacilli</taxon>
        <taxon>Bacillales</taxon>
        <taxon>Bacillaceae</taxon>
    </lineage>
</organism>
<sequence length="59" mass="6965">MMEMYSLVGGIIFLIPLIIAILLIKWLFNIKQNSDEQIRQNKEIISMLRAKENRETSEK</sequence>
<comment type="caution">
    <text evidence="2">The sequence shown here is derived from an EMBL/GenBank/DDBJ whole genome shotgun (WGS) entry which is preliminary data.</text>
</comment>
<proteinExistence type="predicted"/>
<dbReference type="RefSeq" id="WP_110608523.1">
    <property type="nucleotide sequence ID" value="NZ_PDOD01000001.1"/>
</dbReference>
<keyword evidence="1" id="KW-1133">Transmembrane helix</keyword>